<dbReference type="RefSeq" id="XP_067488126.1">
    <property type="nucleotide sequence ID" value="XM_067636519.1"/>
</dbReference>
<name>A0A436ZUT3_ARTFL</name>
<accession>A0A436ZUT3</accession>
<comment type="caution">
    <text evidence="4">The sequence shown here is derived from an EMBL/GenBank/DDBJ whole genome shotgun (WGS) entry which is preliminary data.</text>
</comment>
<keyword evidence="5" id="KW-1185">Reference proteome</keyword>
<keyword evidence="1" id="KW-0175">Coiled coil</keyword>
<dbReference type="VEuPathDB" id="FungiDB:DFL_007004"/>
<keyword evidence="3" id="KW-0472">Membrane</keyword>
<feature type="compositionally biased region" description="Pro residues" evidence="2">
    <location>
        <begin position="21"/>
        <end position="42"/>
    </location>
</feature>
<proteinExistence type="predicted"/>
<dbReference type="OrthoDB" id="5411041at2759"/>
<protein>
    <submittedName>
        <fullName evidence="4">Uncharacterized protein</fullName>
    </submittedName>
</protein>
<keyword evidence="3" id="KW-1133">Transmembrane helix</keyword>
<dbReference type="AlphaFoldDB" id="A0A436ZUT3"/>
<gene>
    <name evidence="4" type="ORF">DFL_007004</name>
</gene>
<reference evidence="4 5" key="1">
    <citation type="submission" date="2019-01" db="EMBL/GenBank/DDBJ databases">
        <title>Intercellular communication is required for trap formation in the nematode-trapping fungus Duddingtonia flagrans.</title>
        <authorList>
            <person name="Youssar L."/>
            <person name="Wernet V."/>
            <person name="Hensel N."/>
            <person name="Hildebrandt H.-G."/>
            <person name="Fischer R."/>
        </authorList>
    </citation>
    <scope>NUCLEOTIDE SEQUENCE [LARGE SCALE GENOMIC DNA]</scope>
    <source>
        <strain evidence="4 5">CBS H-5679</strain>
    </source>
</reference>
<evidence type="ECO:0000256" key="1">
    <source>
        <dbReference type="SAM" id="Coils"/>
    </source>
</evidence>
<feature type="region of interest" description="Disordered" evidence="2">
    <location>
        <begin position="1"/>
        <end position="50"/>
    </location>
</feature>
<organism evidence="4 5">
    <name type="scientific">Arthrobotrys flagrans</name>
    <name type="common">Nematode-trapping fungus</name>
    <name type="synonym">Trichothecium flagrans</name>
    <dbReference type="NCBI Taxonomy" id="97331"/>
    <lineage>
        <taxon>Eukaryota</taxon>
        <taxon>Fungi</taxon>
        <taxon>Dikarya</taxon>
        <taxon>Ascomycota</taxon>
        <taxon>Pezizomycotina</taxon>
        <taxon>Orbiliomycetes</taxon>
        <taxon>Orbiliales</taxon>
        <taxon>Orbiliaceae</taxon>
        <taxon>Arthrobotrys</taxon>
    </lineage>
</organism>
<dbReference type="EMBL" id="SAEB01000009">
    <property type="protein sequence ID" value="RVD82582.1"/>
    <property type="molecule type" value="Genomic_DNA"/>
</dbReference>
<keyword evidence="3" id="KW-0812">Transmembrane</keyword>
<dbReference type="GeneID" id="93589315"/>
<evidence type="ECO:0000256" key="3">
    <source>
        <dbReference type="SAM" id="Phobius"/>
    </source>
</evidence>
<evidence type="ECO:0000313" key="4">
    <source>
        <dbReference type="EMBL" id="RVD82582.1"/>
    </source>
</evidence>
<feature type="transmembrane region" description="Helical" evidence="3">
    <location>
        <begin position="65"/>
        <end position="84"/>
    </location>
</feature>
<dbReference type="Proteomes" id="UP000283090">
    <property type="component" value="Unassembled WGS sequence"/>
</dbReference>
<feature type="coiled-coil region" evidence="1">
    <location>
        <begin position="156"/>
        <end position="213"/>
    </location>
</feature>
<sequence>MVWNPFGGSSDKDSAVSKTAPPLPAPVAPTIPPSIPSNPPTFPTDQQVPQQPVQLTEKQRYMKEMGYRTAVAAAIICPIIIFMPPRKMDFYTFGLICTTAYCVNHVMNEHGHPGLLYAIAPKGSVEYQEKVAKSRRKYDGMMPSEAIWAQIKDVWNQRYDDDEDEVEDKKESMLDQIRREEAEKGDSSILKMLEEQEKKRNVHKNEYNIQKENKMSFNTTSPAQLIPKLLSQRIHGKQSPGLKTAIKSQNLKEIEKERTKRYLFLSETISAMSFP</sequence>
<evidence type="ECO:0000313" key="5">
    <source>
        <dbReference type="Proteomes" id="UP000283090"/>
    </source>
</evidence>
<evidence type="ECO:0000256" key="2">
    <source>
        <dbReference type="SAM" id="MobiDB-lite"/>
    </source>
</evidence>